<keyword evidence="1" id="KW-0677">Repeat</keyword>
<evidence type="ECO:0000259" key="2">
    <source>
        <dbReference type="Pfam" id="PF25023"/>
    </source>
</evidence>
<dbReference type="PANTHER" id="PTHR32305">
    <property type="match status" value="1"/>
</dbReference>
<dbReference type="Gene3D" id="2.180.10.10">
    <property type="entry name" value="RHS repeat-associated core"/>
    <property type="match status" value="1"/>
</dbReference>
<dbReference type="EMBL" id="NSDI01000022">
    <property type="protein sequence ID" value="RIY35169.1"/>
    <property type="molecule type" value="Genomic_DNA"/>
</dbReference>
<comment type="caution">
    <text evidence="3">The sequence shown here is derived from an EMBL/GenBank/DDBJ whole genome shotgun (WGS) entry which is preliminary data.</text>
</comment>
<accession>A0A3A1YD53</accession>
<dbReference type="PANTHER" id="PTHR32305:SF15">
    <property type="entry name" value="PROTEIN RHSA-RELATED"/>
    <property type="match status" value="1"/>
</dbReference>
<reference evidence="3 4" key="1">
    <citation type="submission" date="2017-08" db="EMBL/GenBank/DDBJ databases">
        <title>Capnocytophaga canis 17-158 assembly.</title>
        <authorList>
            <person name="Gulvik C.A."/>
        </authorList>
    </citation>
    <scope>NUCLEOTIDE SEQUENCE [LARGE SCALE GENOMIC DNA]</scope>
    <source>
        <strain evidence="3 4">17-158</strain>
    </source>
</reference>
<feature type="domain" description="Teneurin-like YD-shell" evidence="2">
    <location>
        <begin position="43"/>
        <end position="142"/>
    </location>
</feature>
<dbReference type="InterPro" id="IPR056823">
    <property type="entry name" value="TEN-like_YD-shell"/>
</dbReference>
<evidence type="ECO:0000256" key="1">
    <source>
        <dbReference type="ARBA" id="ARBA00022737"/>
    </source>
</evidence>
<dbReference type="Proteomes" id="UP000265497">
    <property type="component" value="Unassembled WGS sequence"/>
</dbReference>
<sequence>MKRYLWDGNVLLHEWEYNVADEPQLVTSEIGEVSFNKPEPINNLITWVYEDNAFVPCAKLTENGSYDIISDYIGRPIQAYDNNGNLVWSCDYDIYGNLKNLKGDRSFIPFRQLGQYEDVETGLYYNRFRYYSPESGLYISQDPIGLLGNNPNFYAYVFDSNSQVDVFGLDIDYKAVFFEAYPELKGKVWVHHSIERQVLKRYVGLFTEAEINELKMLRGIPKEVNADIHLSKIRMEWNDFYKKIDLGKVELTKENFLNKAKNIDDMFGEFFTPKIIKKSKICS</sequence>
<dbReference type="Pfam" id="PF25023">
    <property type="entry name" value="TEN_YD-shell"/>
    <property type="match status" value="1"/>
</dbReference>
<evidence type="ECO:0000313" key="3">
    <source>
        <dbReference type="EMBL" id="RIY35169.1"/>
    </source>
</evidence>
<dbReference type="InterPro" id="IPR050708">
    <property type="entry name" value="T6SS_VgrG/RHS"/>
</dbReference>
<dbReference type="AlphaFoldDB" id="A0A3A1YD53"/>
<gene>
    <name evidence="3" type="ORF">CKY20_11210</name>
</gene>
<dbReference type="NCBIfam" id="TIGR03696">
    <property type="entry name" value="Rhs_assc_core"/>
    <property type="match status" value="1"/>
</dbReference>
<organism evidence="3 4">
    <name type="scientific">Capnocytophaga canis</name>
    <dbReference type="NCBI Taxonomy" id="1848903"/>
    <lineage>
        <taxon>Bacteria</taxon>
        <taxon>Pseudomonadati</taxon>
        <taxon>Bacteroidota</taxon>
        <taxon>Flavobacteriia</taxon>
        <taxon>Flavobacteriales</taxon>
        <taxon>Flavobacteriaceae</taxon>
        <taxon>Capnocytophaga</taxon>
    </lineage>
</organism>
<protein>
    <recommendedName>
        <fullName evidence="2">Teneurin-like YD-shell domain-containing protein</fullName>
    </recommendedName>
</protein>
<name>A0A3A1YD53_9FLAO</name>
<proteinExistence type="predicted"/>
<evidence type="ECO:0000313" key="4">
    <source>
        <dbReference type="Proteomes" id="UP000265497"/>
    </source>
</evidence>
<dbReference type="InterPro" id="IPR022385">
    <property type="entry name" value="Rhs_assc_core"/>
</dbReference>